<dbReference type="Pfam" id="PF00309">
    <property type="entry name" value="Sigma54_AID"/>
    <property type="match status" value="1"/>
</dbReference>
<dbReference type="GO" id="GO:0006352">
    <property type="term" value="P:DNA-templated transcription initiation"/>
    <property type="evidence" value="ECO:0007669"/>
    <property type="project" value="InterPro"/>
</dbReference>
<evidence type="ECO:0000256" key="6">
    <source>
        <dbReference type="ARBA" id="ARBA00023082"/>
    </source>
</evidence>
<protein>
    <submittedName>
        <fullName evidence="11">RNA polymerase factor sigma-54</fullName>
    </submittedName>
</protein>
<dbReference type="InterPro" id="IPR007634">
    <property type="entry name" value="RNA_pol_sigma_54_DNA-bd"/>
</dbReference>
<dbReference type="AlphaFoldDB" id="A0A9X4ME74"/>
<dbReference type="Proteomes" id="UP001154240">
    <property type="component" value="Unassembled WGS sequence"/>
</dbReference>
<evidence type="ECO:0000256" key="8">
    <source>
        <dbReference type="ARBA" id="ARBA00023163"/>
    </source>
</evidence>
<evidence type="ECO:0000256" key="7">
    <source>
        <dbReference type="ARBA" id="ARBA00023125"/>
    </source>
</evidence>
<feature type="domain" description="RNA polymerase sigma factor 54 DNA-binding" evidence="9">
    <location>
        <begin position="324"/>
        <end position="483"/>
    </location>
</feature>
<dbReference type="GO" id="GO:0000428">
    <property type="term" value="C:DNA-directed RNA polymerase complex"/>
    <property type="evidence" value="ECO:0007669"/>
    <property type="project" value="UniProtKB-KW"/>
</dbReference>
<dbReference type="Pfam" id="PF04963">
    <property type="entry name" value="Sigma54_CBD"/>
    <property type="match status" value="1"/>
</dbReference>
<dbReference type="Pfam" id="PF04552">
    <property type="entry name" value="Sigma54_DBD"/>
    <property type="match status" value="1"/>
</dbReference>
<comment type="caution">
    <text evidence="11">The sequence shown here is derived from an EMBL/GenBank/DDBJ whole genome shotgun (WGS) entry which is preliminary data.</text>
</comment>
<dbReference type="PRINTS" id="PR00045">
    <property type="entry name" value="SIGMA54FCT"/>
</dbReference>
<dbReference type="Gene3D" id="1.10.10.1330">
    <property type="entry name" value="RNA polymerase sigma-54 factor, core-binding domain"/>
    <property type="match status" value="1"/>
</dbReference>
<dbReference type="InterPro" id="IPR038709">
    <property type="entry name" value="RpoN_core-bd_sf"/>
</dbReference>
<keyword evidence="5" id="KW-0805">Transcription regulation</keyword>
<proteinExistence type="inferred from homology"/>
<reference evidence="11" key="1">
    <citation type="journal article" date="2022" name="bioRxiv">
        <title>Thiovibrio frasassiensisgen. nov., sp. nov., an autotrophic, elemental sulfur disproportionating bacterium isolated from sulfidic karst sediment, and proposal of Thiovibrionaceae fam. nov.</title>
        <authorList>
            <person name="Aronson H."/>
            <person name="Thomas C."/>
            <person name="Bhattacharyya M."/>
            <person name="Eckstein S."/>
            <person name="Jensen S."/>
            <person name="Barco R."/>
            <person name="Macalady J."/>
            <person name="Amend J."/>
        </authorList>
    </citation>
    <scope>NUCLEOTIDE SEQUENCE</scope>
    <source>
        <strain evidence="11">RS19-109</strain>
    </source>
</reference>
<evidence type="ECO:0000259" key="9">
    <source>
        <dbReference type="Pfam" id="PF04552"/>
    </source>
</evidence>
<dbReference type="NCBIfam" id="NF009118">
    <property type="entry name" value="PRK12469.1"/>
    <property type="match status" value="1"/>
</dbReference>
<dbReference type="PROSITE" id="PS00718">
    <property type="entry name" value="SIGMA54_2"/>
    <property type="match status" value="1"/>
</dbReference>
<dbReference type="EMBL" id="JAPHEH010000001">
    <property type="protein sequence ID" value="MDG4475666.1"/>
    <property type="molecule type" value="Genomic_DNA"/>
</dbReference>
<dbReference type="NCBIfam" id="TIGR02395">
    <property type="entry name" value="rpoN_sigma"/>
    <property type="match status" value="1"/>
</dbReference>
<dbReference type="PIRSF" id="PIRSF000774">
    <property type="entry name" value="RpoN"/>
    <property type="match status" value="1"/>
</dbReference>
<gene>
    <name evidence="11" type="primary">rpoN</name>
    <name evidence="11" type="ORF">OLX77_05765</name>
</gene>
<dbReference type="Gene3D" id="1.10.10.60">
    <property type="entry name" value="Homeodomain-like"/>
    <property type="match status" value="1"/>
</dbReference>
<evidence type="ECO:0000313" key="11">
    <source>
        <dbReference type="EMBL" id="MDG4475666.1"/>
    </source>
</evidence>
<evidence type="ECO:0000256" key="2">
    <source>
        <dbReference type="ARBA" id="ARBA00022478"/>
    </source>
</evidence>
<dbReference type="InterPro" id="IPR000394">
    <property type="entry name" value="RNA_pol_sigma_54"/>
</dbReference>
<dbReference type="InterPro" id="IPR007046">
    <property type="entry name" value="RNA_pol_sigma_54_core-bd"/>
</dbReference>
<keyword evidence="4" id="KW-0548">Nucleotidyltransferase</keyword>
<dbReference type="PANTHER" id="PTHR32248">
    <property type="entry name" value="RNA POLYMERASE SIGMA-54 FACTOR"/>
    <property type="match status" value="1"/>
</dbReference>
<evidence type="ECO:0000256" key="1">
    <source>
        <dbReference type="ARBA" id="ARBA00008798"/>
    </source>
</evidence>
<keyword evidence="6" id="KW-0731">Sigma factor</keyword>
<dbReference type="GO" id="GO:0001216">
    <property type="term" value="F:DNA-binding transcription activator activity"/>
    <property type="evidence" value="ECO:0007669"/>
    <property type="project" value="InterPro"/>
</dbReference>
<reference evidence="11" key="2">
    <citation type="submission" date="2022-10" db="EMBL/GenBank/DDBJ databases">
        <authorList>
            <person name="Aronson H.S."/>
        </authorList>
    </citation>
    <scope>NUCLEOTIDE SEQUENCE</scope>
    <source>
        <strain evidence="11">RS19-109</strain>
    </source>
</reference>
<name>A0A9X4ME74_9BACT</name>
<evidence type="ECO:0000256" key="3">
    <source>
        <dbReference type="ARBA" id="ARBA00022679"/>
    </source>
</evidence>
<evidence type="ECO:0000256" key="5">
    <source>
        <dbReference type="ARBA" id="ARBA00023015"/>
    </source>
</evidence>
<dbReference type="GO" id="GO:0016779">
    <property type="term" value="F:nucleotidyltransferase activity"/>
    <property type="evidence" value="ECO:0007669"/>
    <property type="project" value="UniProtKB-KW"/>
</dbReference>
<dbReference type="PROSITE" id="PS50044">
    <property type="entry name" value="SIGMA54_3"/>
    <property type="match status" value="1"/>
</dbReference>
<keyword evidence="12" id="KW-1185">Reference proteome</keyword>
<keyword evidence="2" id="KW-0240">DNA-directed RNA polymerase</keyword>
<comment type="similarity">
    <text evidence="1">Belongs to the sigma-54 factor family.</text>
</comment>
<evidence type="ECO:0000259" key="10">
    <source>
        <dbReference type="Pfam" id="PF04963"/>
    </source>
</evidence>
<keyword evidence="3" id="KW-0808">Transferase</keyword>
<dbReference type="GO" id="GO:0016987">
    <property type="term" value="F:sigma factor activity"/>
    <property type="evidence" value="ECO:0007669"/>
    <property type="project" value="UniProtKB-KW"/>
</dbReference>
<sequence length="487" mass="54910">MALELRQQLKLSQQLVMTPQLQQAIKLLQLSRLELAETIQQEIEINPVLEEATDTQDQGEAEHEGNGPDQMDIAVVEPERTTEVQMENDSSLREIDWENYSNEYESGFSSRGRDDNDLPSRLDILTAKPDLHSHLSWQLTLSHLTAEEQEVGHFVIGNLDRDGFLVVTEAEISEGTGCDAELAHRMISVVQEMDPAGVGARDLKDCLLLQLARLGLGVSLAATIVREHLHTLENRNFGAIARATGRPIEEILSAITVITALDPHPGRIYSEEEPQYIIPDVYVHKIGGEYVILLNDEGLPRLKVSNYYKDILKKDSGAPADTKNYVQEKLKSALWLIKSIHQRQRTIYRVVESLLKFQHDFFEKGVAHLKPLVLRDVAEDLGMHESTISRVTSNKYVHTPQGTFELKYFFNSAISRHDGGDAMASESIKERIRSIIAGEDHQDPLSDNAIAEIFAKEDIKLARRTVAKYREQIGILPSKFRKKPKLS</sequence>
<keyword evidence="7" id="KW-0238">DNA-binding</keyword>
<dbReference type="GO" id="GO:0003677">
    <property type="term" value="F:DNA binding"/>
    <property type="evidence" value="ECO:0007669"/>
    <property type="project" value="UniProtKB-KW"/>
</dbReference>
<evidence type="ECO:0000313" key="12">
    <source>
        <dbReference type="Proteomes" id="UP001154240"/>
    </source>
</evidence>
<dbReference type="RefSeq" id="WP_307632639.1">
    <property type="nucleotide sequence ID" value="NZ_JAPHEH010000001.1"/>
</dbReference>
<evidence type="ECO:0000256" key="4">
    <source>
        <dbReference type="ARBA" id="ARBA00022695"/>
    </source>
</evidence>
<dbReference type="PROSITE" id="PS00717">
    <property type="entry name" value="SIGMA54_1"/>
    <property type="match status" value="1"/>
</dbReference>
<dbReference type="PANTHER" id="PTHR32248:SF4">
    <property type="entry name" value="RNA POLYMERASE SIGMA-54 FACTOR"/>
    <property type="match status" value="1"/>
</dbReference>
<organism evidence="11 12">
    <name type="scientific">Thiovibrio frasassiensis</name>
    <dbReference type="NCBI Taxonomy" id="2984131"/>
    <lineage>
        <taxon>Bacteria</taxon>
        <taxon>Pseudomonadati</taxon>
        <taxon>Thermodesulfobacteriota</taxon>
        <taxon>Desulfobulbia</taxon>
        <taxon>Desulfobulbales</taxon>
        <taxon>Thiovibrionaceae</taxon>
        <taxon>Thiovibrio</taxon>
    </lineage>
</organism>
<keyword evidence="8" id="KW-0804">Transcription</keyword>
<accession>A0A9X4ME74</accession>
<feature type="domain" description="RNA polymerase sigma factor 54 core-binding" evidence="10">
    <location>
        <begin position="124"/>
        <end position="308"/>
    </location>
</feature>